<protein>
    <submittedName>
        <fullName evidence="5">Zinc-dependent metalloprotease</fullName>
    </submittedName>
</protein>
<dbReference type="InterPro" id="IPR033413">
    <property type="entry name" value="DUF5117"/>
</dbReference>
<dbReference type="Gene3D" id="3.40.390.10">
    <property type="entry name" value="Collagenase (Catalytic Domain)"/>
    <property type="match status" value="1"/>
</dbReference>
<reference evidence="6" key="1">
    <citation type="journal article" date="2019" name="Int. J. Syst. Evol. Microbiol.">
        <title>The Global Catalogue of Microorganisms (GCM) 10K type strain sequencing project: providing services to taxonomists for standard genome sequencing and annotation.</title>
        <authorList>
            <consortium name="The Broad Institute Genomics Platform"/>
            <consortium name="The Broad Institute Genome Sequencing Center for Infectious Disease"/>
            <person name="Wu L."/>
            <person name="Ma J."/>
        </authorList>
    </citation>
    <scope>NUCLEOTIDE SEQUENCE [LARGE SCALE GENOMIC DNA]</scope>
    <source>
        <strain evidence="6">KCTC 23299</strain>
    </source>
</reference>
<keyword evidence="5" id="KW-0378">Hydrolase</keyword>
<feature type="domain" description="DUF5117" evidence="3">
    <location>
        <begin position="97"/>
        <end position="280"/>
    </location>
</feature>
<dbReference type="PANTHER" id="PTHR38478:SF1">
    <property type="entry name" value="ZINC DEPENDENT METALLOPROTEASE DOMAIN LIPOPROTEIN"/>
    <property type="match status" value="1"/>
</dbReference>
<feature type="signal peptide" evidence="1">
    <location>
        <begin position="1"/>
        <end position="23"/>
    </location>
</feature>
<keyword evidence="5" id="KW-0645">Protease</keyword>
<dbReference type="InterPro" id="IPR032534">
    <property type="entry name" value="EcxA_zinc-bd"/>
</dbReference>
<dbReference type="SUPFAM" id="SSF55486">
    <property type="entry name" value="Metalloproteases ('zincins'), catalytic domain"/>
    <property type="match status" value="1"/>
</dbReference>
<proteinExistence type="predicted"/>
<dbReference type="GO" id="GO:0008237">
    <property type="term" value="F:metallopeptidase activity"/>
    <property type="evidence" value="ECO:0007669"/>
    <property type="project" value="UniProtKB-KW"/>
</dbReference>
<dbReference type="InterPro" id="IPR024079">
    <property type="entry name" value="MetalloPept_cat_dom_sf"/>
</dbReference>
<evidence type="ECO:0000256" key="1">
    <source>
        <dbReference type="SAM" id="SignalP"/>
    </source>
</evidence>
<dbReference type="PANTHER" id="PTHR38478">
    <property type="entry name" value="PEPTIDASE M1A AND M12B"/>
    <property type="match status" value="1"/>
</dbReference>
<evidence type="ECO:0000313" key="6">
    <source>
        <dbReference type="Proteomes" id="UP001597511"/>
    </source>
</evidence>
<name>A0ABW6A842_9BACT</name>
<dbReference type="Proteomes" id="UP001597511">
    <property type="component" value="Unassembled WGS sequence"/>
</dbReference>
<dbReference type="RefSeq" id="WP_386098781.1">
    <property type="nucleotide sequence ID" value="NZ_JBHUOZ010000003.1"/>
</dbReference>
<dbReference type="InterPro" id="IPR033428">
    <property type="entry name" value="DUF5118"/>
</dbReference>
<feature type="chain" id="PRO_5046637407" evidence="1">
    <location>
        <begin position="24"/>
        <end position="859"/>
    </location>
</feature>
<dbReference type="Pfam" id="PF17162">
    <property type="entry name" value="DUF5118"/>
    <property type="match status" value="1"/>
</dbReference>
<sequence length="859" mass="97368">MNRNIRQGCLLLTVLLICAALHAQKDTAKQKSKYETFFKGKKFETKKGTITLHKMNGKVYFEFPVKLFKRHFLLGSVAEQTSHIEEVAAGEQAKDPLAVHFTITDSTIYLRRSDFSVRSEDVNIQEALRKSYADPVIGAYPVLAYTPDSLAVLFDISSLFLSGSPNMDPFMPVGGLAGRNSSFKSEGTVLHEIMAFEDNVSVSAYLTYLVNKTFFGFSVAENMPVTVLTKRSMLLLPEKPGVPRYNDPRIGIFPTKFVQYDPKQDAVKEIFFANRWRLEPADKAAHARGELVKPLKPIVFYLDNKFPATWIEPIRKGVLDWNMAFEKIGFKDAIEVKMYPQHDSTFDPNNIRFNCIKYAPNLTQNAMGPSWVDPRSGEILYASVYVYHGLVDILSDWMAVQMGGANPEVLQKKVPVALIAEALRYVSAHEIGHTLGLMHNMAASSAYPVDSLRSPAFTRKYGTTPSIMDYARFNFVAQPGDLEKGVKMTPPLLGVYDYYAIDWLYAPVYSAATPEAEVAVLDKKITSRMPDPYYRYGKQQLNGNLDPSALTEDLGDDQVKSTRYAINNLRYIMKNADKWGKAGDENFDFRNNLAFYVVNIQYYWYWMHVVHNIGGYYQYEKYEGDPYPAYRPVPKAVQKESLQFLLQSLDSLDWMALPVVQRNINNFHGQADEYIRRTLFPYLVRLVALQTTLSESKNEKDGYTRSEAIADVFQYVWSNSKTKMNRSAIQGMQSALVDILITGSEVKKGPVVNTLSFADLEQYEQQLLLMDHMANKYSLQHETVQCSPALLSLLGSSAGEISGFEFLPRIKADGGNISHIYYQWLLESRKRIQQLIPASSGDTRLHLEYLLLKINKAGK</sequence>
<keyword evidence="1" id="KW-0732">Signal</keyword>
<comment type="caution">
    <text evidence="5">The sequence shown here is derived from an EMBL/GenBank/DDBJ whole genome shotgun (WGS) entry which is preliminary data.</text>
</comment>
<gene>
    <name evidence="5" type="ORF">ACFS6H_11985</name>
</gene>
<dbReference type="EMBL" id="JBHUOZ010000003">
    <property type="protein sequence ID" value="MFD2920436.1"/>
    <property type="molecule type" value="Genomic_DNA"/>
</dbReference>
<dbReference type="InterPro" id="IPR034032">
    <property type="entry name" value="Zn_MMP-like_bac"/>
</dbReference>
<dbReference type="Pfam" id="PF16313">
    <property type="entry name" value="DUF4953"/>
    <property type="match status" value="1"/>
</dbReference>
<keyword evidence="5" id="KW-0482">Metalloprotease</keyword>
<feature type="domain" description="DUF5118" evidence="4">
    <location>
        <begin position="32"/>
        <end position="76"/>
    </location>
</feature>
<feature type="domain" description="EcxA zinc-binding" evidence="2">
    <location>
        <begin position="413"/>
        <end position="721"/>
    </location>
</feature>
<evidence type="ECO:0000313" key="5">
    <source>
        <dbReference type="EMBL" id="MFD2920436.1"/>
    </source>
</evidence>
<organism evidence="5 6">
    <name type="scientific">Terrimonas rubra</name>
    <dbReference type="NCBI Taxonomy" id="1035890"/>
    <lineage>
        <taxon>Bacteria</taxon>
        <taxon>Pseudomonadati</taxon>
        <taxon>Bacteroidota</taxon>
        <taxon>Chitinophagia</taxon>
        <taxon>Chitinophagales</taxon>
        <taxon>Chitinophagaceae</taxon>
        <taxon>Terrimonas</taxon>
    </lineage>
</organism>
<keyword evidence="6" id="KW-1185">Reference proteome</keyword>
<evidence type="ECO:0000259" key="4">
    <source>
        <dbReference type="Pfam" id="PF17162"/>
    </source>
</evidence>
<evidence type="ECO:0000259" key="2">
    <source>
        <dbReference type="Pfam" id="PF16313"/>
    </source>
</evidence>
<dbReference type="Pfam" id="PF17148">
    <property type="entry name" value="DUF5117"/>
    <property type="match status" value="1"/>
</dbReference>
<dbReference type="CDD" id="cd04276">
    <property type="entry name" value="ZnMc_MMP_like_2"/>
    <property type="match status" value="1"/>
</dbReference>
<evidence type="ECO:0000259" key="3">
    <source>
        <dbReference type="Pfam" id="PF17148"/>
    </source>
</evidence>
<accession>A0ABW6A842</accession>